<protein>
    <submittedName>
        <fullName evidence="1">14689_t:CDS:1</fullName>
    </submittedName>
</protein>
<name>A0ACA9QXZ8_9GLOM</name>
<dbReference type="EMBL" id="CAJVQC010039705">
    <property type="protein sequence ID" value="CAG8769168.1"/>
    <property type="molecule type" value="Genomic_DNA"/>
</dbReference>
<evidence type="ECO:0000313" key="2">
    <source>
        <dbReference type="Proteomes" id="UP000789920"/>
    </source>
</evidence>
<comment type="caution">
    <text evidence="1">The sequence shown here is derived from an EMBL/GenBank/DDBJ whole genome shotgun (WGS) entry which is preliminary data.</text>
</comment>
<gene>
    <name evidence="1" type="ORF">RPERSI_LOCUS16189</name>
</gene>
<keyword evidence="2" id="KW-1185">Reference proteome</keyword>
<evidence type="ECO:0000313" key="1">
    <source>
        <dbReference type="EMBL" id="CAG8769168.1"/>
    </source>
</evidence>
<organism evidence="1 2">
    <name type="scientific">Racocetra persica</name>
    <dbReference type="NCBI Taxonomy" id="160502"/>
    <lineage>
        <taxon>Eukaryota</taxon>
        <taxon>Fungi</taxon>
        <taxon>Fungi incertae sedis</taxon>
        <taxon>Mucoromycota</taxon>
        <taxon>Glomeromycotina</taxon>
        <taxon>Glomeromycetes</taxon>
        <taxon>Diversisporales</taxon>
        <taxon>Gigasporaceae</taxon>
        <taxon>Racocetra</taxon>
    </lineage>
</organism>
<accession>A0ACA9QXZ8</accession>
<sequence>QKEKPNIVLIETAYYETISGNKDIMDLEKLAGALECLKFHTKSQIIMRQNKLTKDFGAKLKNEEETIPNLFHFSGK</sequence>
<reference evidence="1" key="1">
    <citation type="submission" date="2021-06" db="EMBL/GenBank/DDBJ databases">
        <authorList>
            <person name="Kallberg Y."/>
            <person name="Tangrot J."/>
            <person name="Rosling A."/>
        </authorList>
    </citation>
    <scope>NUCLEOTIDE SEQUENCE</scope>
    <source>
        <strain evidence="1">MA461A</strain>
    </source>
</reference>
<feature type="non-terminal residue" evidence="1">
    <location>
        <position position="1"/>
    </location>
</feature>
<proteinExistence type="predicted"/>
<dbReference type="Proteomes" id="UP000789920">
    <property type="component" value="Unassembled WGS sequence"/>
</dbReference>